<organism evidence="6 7">
    <name type="scientific">Halomicronema hongdechloris C2206</name>
    <dbReference type="NCBI Taxonomy" id="1641165"/>
    <lineage>
        <taxon>Bacteria</taxon>
        <taxon>Bacillati</taxon>
        <taxon>Cyanobacteriota</taxon>
        <taxon>Cyanophyceae</taxon>
        <taxon>Nodosilineales</taxon>
        <taxon>Nodosilineaceae</taxon>
        <taxon>Halomicronema</taxon>
    </lineage>
</organism>
<feature type="domain" description="Fe/B12 periplasmic-binding" evidence="5">
    <location>
        <begin position="63"/>
        <end position="362"/>
    </location>
</feature>
<dbReference type="OrthoDB" id="61776at2"/>
<dbReference type="GO" id="GO:1901678">
    <property type="term" value="P:iron coordination entity transport"/>
    <property type="evidence" value="ECO:0007669"/>
    <property type="project" value="UniProtKB-ARBA"/>
</dbReference>
<proteinExistence type="inferred from homology"/>
<reference evidence="6 7" key="1">
    <citation type="journal article" date="2016" name="Biochim. Biophys. Acta">
        <title>Characterization of red-shifted phycobilisomes isolated from the chlorophyll f-containing cyanobacterium Halomicronema hongdechloris.</title>
        <authorList>
            <person name="Li Y."/>
            <person name="Lin Y."/>
            <person name="Garvey C.J."/>
            <person name="Birch D."/>
            <person name="Corkery R.W."/>
            <person name="Loughlin P.C."/>
            <person name="Scheer H."/>
            <person name="Willows R.D."/>
            <person name="Chen M."/>
        </authorList>
    </citation>
    <scope>NUCLEOTIDE SEQUENCE [LARGE SCALE GENOMIC DNA]</scope>
    <source>
        <strain evidence="6 7">C2206</strain>
    </source>
</reference>
<evidence type="ECO:0000256" key="3">
    <source>
        <dbReference type="ARBA" id="ARBA00022448"/>
    </source>
</evidence>
<evidence type="ECO:0000256" key="2">
    <source>
        <dbReference type="ARBA" id="ARBA00008814"/>
    </source>
</evidence>
<comment type="similarity">
    <text evidence="2">Belongs to the bacterial solute-binding protein 8 family.</text>
</comment>
<dbReference type="InterPro" id="IPR002491">
    <property type="entry name" value="ABC_transptr_periplasmic_BD"/>
</dbReference>
<gene>
    <name evidence="6" type="primary">yfmC_2</name>
    <name evidence="6" type="ORF">XM38_036040</name>
</gene>
<dbReference type="SUPFAM" id="SSF53807">
    <property type="entry name" value="Helical backbone' metal receptor"/>
    <property type="match status" value="1"/>
</dbReference>
<dbReference type="KEGG" id="hhg:XM38_036040"/>
<dbReference type="PROSITE" id="PS51257">
    <property type="entry name" value="PROKAR_LIPOPROTEIN"/>
    <property type="match status" value="1"/>
</dbReference>
<dbReference type="Pfam" id="PF01497">
    <property type="entry name" value="Peripla_BP_2"/>
    <property type="match status" value="1"/>
</dbReference>
<evidence type="ECO:0000313" key="6">
    <source>
        <dbReference type="EMBL" id="ASC72646.1"/>
    </source>
</evidence>
<dbReference type="InterPro" id="IPR051313">
    <property type="entry name" value="Bact_iron-sidero_bind"/>
</dbReference>
<accession>A0A1Z3HQW3</accession>
<keyword evidence="4" id="KW-0732">Signal</keyword>
<dbReference type="EMBL" id="CP021983">
    <property type="protein sequence ID" value="ASC72646.1"/>
    <property type="molecule type" value="Genomic_DNA"/>
</dbReference>
<comment type="subcellular location">
    <subcellularLocation>
        <location evidence="1">Cell envelope</location>
    </subcellularLocation>
</comment>
<evidence type="ECO:0000259" key="5">
    <source>
        <dbReference type="PROSITE" id="PS50983"/>
    </source>
</evidence>
<sequence length="362" mass="39459">MWSRIVKGLMLGVMTAGLIVGCGLQSSNTSVESPVSSESTQAANCRLIEHDLGETEVCGQPEKIVTLSLHALDLLLSLGEQPVGCTMTININQKEVFDNPTQQIPYLGDRLTTQPVNLGDDHAPSLEKLTALKPDLILGEASRNADEYELLSQIAPTLLWENRAAQGQWQESLHDITAALGHEEKAEAVIQQYEARIDDAGSDLAGVVAKYPKLLVLGSNHLDQGFLVVKPDSYLGELLSRIGFQVIPPPAAYSSSNTPLISIEALPKLNNADIIIVLGWDFDVSDGLETSAPAVDKSVNDSLETHQVQTIKQDWEDNAIAQSLTASQDNRVYFATFYKWNGLNGPIGAELILQELRQFFLE</sequence>
<dbReference type="STRING" id="1641165.XM38_16380"/>
<dbReference type="PANTHER" id="PTHR30532:SF24">
    <property type="entry name" value="FERRIC ENTEROBACTIN-BINDING PERIPLASMIC PROTEIN FEPB"/>
    <property type="match status" value="1"/>
</dbReference>
<dbReference type="Gene3D" id="3.40.50.1980">
    <property type="entry name" value="Nitrogenase molybdenum iron protein domain"/>
    <property type="match status" value="2"/>
</dbReference>
<protein>
    <submittedName>
        <fullName evidence="6">Fe(3+)-citrate-binding protein YfmC</fullName>
    </submittedName>
</protein>
<evidence type="ECO:0000256" key="4">
    <source>
        <dbReference type="ARBA" id="ARBA00022729"/>
    </source>
</evidence>
<dbReference type="PANTHER" id="PTHR30532">
    <property type="entry name" value="IRON III DICITRATE-BINDING PERIPLASMIC PROTEIN"/>
    <property type="match status" value="1"/>
</dbReference>
<dbReference type="Proteomes" id="UP000191901">
    <property type="component" value="Chromosome"/>
</dbReference>
<keyword evidence="3" id="KW-0813">Transport</keyword>
<dbReference type="AlphaFoldDB" id="A0A1Z3HQW3"/>
<dbReference type="CDD" id="cd01146">
    <property type="entry name" value="FhuD"/>
    <property type="match status" value="1"/>
</dbReference>
<name>A0A1Z3HQW3_9CYAN</name>
<dbReference type="GO" id="GO:0030288">
    <property type="term" value="C:outer membrane-bounded periplasmic space"/>
    <property type="evidence" value="ECO:0007669"/>
    <property type="project" value="TreeGrafter"/>
</dbReference>
<evidence type="ECO:0000313" key="7">
    <source>
        <dbReference type="Proteomes" id="UP000191901"/>
    </source>
</evidence>
<dbReference type="PROSITE" id="PS50983">
    <property type="entry name" value="FE_B12_PBP"/>
    <property type="match status" value="1"/>
</dbReference>
<keyword evidence="7" id="KW-1185">Reference proteome</keyword>
<dbReference type="RefSeq" id="WP_088430520.1">
    <property type="nucleotide sequence ID" value="NZ_CP021983.2"/>
</dbReference>
<evidence type="ECO:0000256" key="1">
    <source>
        <dbReference type="ARBA" id="ARBA00004196"/>
    </source>
</evidence>